<feature type="compositionally biased region" description="Polar residues" evidence="1">
    <location>
        <begin position="432"/>
        <end position="449"/>
    </location>
</feature>
<evidence type="ECO:0000313" key="4">
    <source>
        <dbReference type="WBParaSite" id="nRc.2.0.1.t08118-RA"/>
    </source>
</evidence>
<dbReference type="GO" id="GO:0005912">
    <property type="term" value="C:adherens junction"/>
    <property type="evidence" value="ECO:0007669"/>
    <property type="project" value="TreeGrafter"/>
</dbReference>
<organism evidence="3 4">
    <name type="scientific">Romanomermis culicivorax</name>
    <name type="common">Nematode worm</name>
    <dbReference type="NCBI Taxonomy" id="13658"/>
    <lineage>
        <taxon>Eukaryota</taxon>
        <taxon>Metazoa</taxon>
        <taxon>Ecdysozoa</taxon>
        <taxon>Nematoda</taxon>
        <taxon>Enoplea</taxon>
        <taxon>Dorylaimia</taxon>
        <taxon>Mermithida</taxon>
        <taxon>Mermithoidea</taxon>
        <taxon>Mermithidae</taxon>
        <taxon>Romanomermis</taxon>
    </lineage>
</organism>
<proteinExistence type="predicted"/>
<dbReference type="GO" id="GO:0045197">
    <property type="term" value="P:establishment or maintenance of epithelial cell apical/basal polarity"/>
    <property type="evidence" value="ECO:0007669"/>
    <property type="project" value="TreeGrafter"/>
</dbReference>
<dbReference type="InterPro" id="IPR001478">
    <property type="entry name" value="PDZ"/>
</dbReference>
<reference evidence="4" key="1">
    <citation type="submission" date="2022-11" db="UniProtKB">
        <authorList>
            <consortium name="WormBaseParasite"/>
        </authorList>
    </citation>
    <scope>IDENTIFICATION</scope>
</reference>
<keyword evidence="3" id="KW-1185">Reference proteome</keyword>
<dbReference type="GO" id="GO:0030010">
    <property type="term" value="P:establishment of cell polarity"/>
    <property type="evidence" value="ECO:0007669"/>
    <property type="project" value="TreeGrafter"/>
</dbReference>
<feature type="compositionally biased region" description="Basic and acidic residues" evidence="1">
    <location>
        <begin position="302"/>
        <end position="318"/>
    </location>
</feature>
<evidence type="ECO:0000256" key="1">
    <source>
        <dbReference type="SAM" id="MobiDB-lite"/>
    </source>
</evidence>
<dbReference type="InterPro" id="IPR036034">
    <property type="entry name" value="PDZ_sf"/>
</dbReference>
<feature type="compositionally biased region" description="Basic and acidic residues" evidence="1">
    <location>
        <begin position="272"/>
        <end position="288"/>
    </location>
</feature>
<feature type="region of interest" description="Disordered" evidence="1">
    <location>
        <begin position="848"/>
        <end position="871"/>
    </location>
</feature>
<accession>A0A915I1V4</accession>
<dbReference type="GO" id="GO:0007155">
    <property type="term" value="P:cell adhesion"/>
    <property type="evidence" value="ECO:0007669"/>
    <property type="project" value="TreeGrafter"/>
</dbReference>
<feature type="region of interest" description="Disordered" evidence="1">
    <location>
        <begin position="428"/>
        <end position="487"/>
    </location>
</feature>
<protein>
    <submittedName>
        <fullName evidence="4">PDZ domain-containing protein</fullName>
    </submittedName>
</protein>
<evidence type="ECO:0000313" key="3">
    <source>
        <dbReference type="Proteomes" id="UP000887565"/>
    </source>
</evidence>
<dbReference type="SUPFAM" id="SSF50156">
    <property type="entry name" value="PDZ domain-like"/>
    <property type="match status" value="1"/>
</dbReference>
<dbReference type="AlphaFoldDB" id="A0A915I1V4"/>
<dbReference type="GO" id="GO:0043296">
    <property type="term" value="C:apical junction complex"/>
    <property type="evidence" value="ECO:0007669"/>
    <property type="project" value="TreeGrafter"/>
</dbReference>
<dbReference type="GO" id="GO:0008104">
    <property type="term" value="P:intracellular protein localization"/>
    <property type="evidence" value="ECO:0007669"/>
    <property type="project" value="TreeGrafter"/>
</dbReference>
<feature type="compositionally biased region" description="Low complexity" evidence="1">
    <location>
        <begin position="465"/>
        <end position="474"/>
    </location>
</feature>
<dbReference type="GO" id="GO:0016324">
    <property type="term" value="C:apical plasma membrane"/>
    <property type="evidence" value="ECO:0007669"/>
    <property type="project" value="TreeGrafter"/>
</dbReference>
<sequence>INDVDVAELAKEKVVAVLRTVSEGEIVKLVVSRQSENIASTIATPLPRFIPPEQSELSKHKLRVKKRLTFDVPLNDSSSAGLGISVKGRTKRLEASDNLGDNASNPESSCGIFVKLIIHGGAAYKDGRLRVNDQLLGINGTNLTGLSNKDAMNTLGSVMQRIDPNENSIRLTILRTLLDESLNVDPGLSELSKRHSSSFNILPGTPDGAASLLLETSKKHEQPVIADKSVEYAVIIKNNRQSDAKPPLPLHSSLTNEKSSLQLVCSQNSNDPKPERQSSIADHSENRSETSAVEESDVQEDPFVRESRGRQSMSEKRRGASKIDPSNLATFQNIVHQRQTSAPSLVVKSELESPPSKGNCPVTSAEQPVVADRKTLSLESISTINNANQIVYKRDKNYQKPLLHEQIAQNITSGGPKIVDSRQAISPKLSKLRSSPQRSRQTYHENANSVDAFITKQRSSGRINSESPSSPHSVSHSRERGRKCATSSSLSTLKNLFRFGSTGKSSKKLSIPDDNHSFPLKDSTRGLIGDEAEFSKLRAKEEQRRIRLQYERLKAQQSKQRHPDFRRKSNILSNNVPIFPDYGNYYRIPPSSSDHLRNSNYIMNDLPSVSTYEDDRSAMIPMSKSQPFATSFGQPMPPPDPAPHRNSSHQSHNHPCLNVNHRQTIAVDYSPCGNRYEMDYYYQKGTGYRRTMVFPDDVPSYDFDRLQIPNATQTITNSSDPTDNEFFEPKPDYPDSVYKQFVSHAVQRSAPEVWSSAEDILDGTARRVVDPVKYAVPRIPPPDYEEYIRFATTAMTSNKSHFPRSVNLRHPKFRPTSEFITYASPGPSVSFSGYPIYDRRQFFGIQQQQQPPIHGSLHRNKDSRNVTRIHF</sequence>
<dbReference type="GO" id="GO:0051660">
    <property type="term" value="P:establishment of centrosome localization"/>
    <property type="evidence" value="ECO:0007669"/>
    <property type="project" value="TreeGrafter"/>
</dbReference>
<feature type="region of interest" description="Disordered" evidence="1">
    <location>
        <begin position="265"/>
        <end position="325"/>
    </location>
</feature>
<dbReference type="PANTHER" id="PTHR16484">
    <property type="entry name" value="PARTITIONING DEFECTIVE 3 RELATED"/>
    <property type="match status" value="1"/>
</dbReference>
<name>A0A915I1V4_ROMCU</name>
<dbReference type="GO" id="GO:0000226">
    <property type="term" value="P:microtubule cytoskeleton organization"/>
    <property type="evidence" value="ECO:0007669"/>
    <property type="project" value="TreeGrafter"/>
</dbReference>
<dbReference type="GO" id="GO:0005938">
    <property type="term" value="C:cell cortex"/>
    <property type="evidence" value="ECO:0007669"/>
    <property type="project" value="TreeGrafter"/>
</dbReference>
<dbReference type="PANTHER" id="PTHR16484:SF17">
    <property type="entry name" value="BAZOOKA, ISOFORM B"/>
    <property type="match status" value="1"/>
</dbReference>
<dbReference type="GO" id="GO:0035091">
    <property type="term" value="F:phosphatidylinositol binding"/>
    <property type="evidence" value="ECO:0007669"/>
    <property type="project" value="TreeGrafter"/>
</dbReference>
<evidence type="ECO:0000259" key="2">
    <source>
        <dbReference type="PROSITE" id="PS50106"/>
    </source>
</evidence>
<dbReference type="Pfam" id="PF00595">
    <property type="entry name" value="PDZ"/>
    <property type="match status" value="1"/>
</dbReference>
<feature type="region of interest" description="Disordered" evidence="1">
    <location>
        <begin position="632"/>
        <end position="656"/>
    </location>
</feature>
<dbReference type="Gene3D" id="2.30.42.10">
    <property type="match status" value="1"/>
</dbReference>
<dbReference type="WBParaSite" id="nRc.2.0.1.t08118-RA">
    <property type="protein sequence ID" value="nRc.2.0.1.t08118-RA"/>
    <property type="gene ID" value="nRc.2.0.1.g08118"/>
</dbReference>
<dbReference type="InterPro" id="IPR052213">
    <property type="entry name" value="PAR3"/>
</dbReference>
<dbReference type="Proteomes" id="UP000887565">
    <property type="component" value="Unplaced"/>
</dbReference>
<dbReference type="SMART" id="SM00228">
    <property type="entry name" value="PDZ"/>
    <property type="match status" value="1"/>
</dbReference>
<feature type="domain" description="PDZ" evidence="2">
    <location>
        <begin position="71"/>
        <end position="155"/>
    </location>
</feature>
<dbReference type="PROSITE" id="PS50106">
    <property type="entry name" value="PDZ"/>
    <property type="match status" value="1"/>
</dbReference>